<comment type="pathway">
    <text evidence="4 16">Cofactor biosynthesis; coenzyme A biosynthesis; CoA from (R)-pantothenate: step 1/5.</text>
</comment>
<organism evidence="17 18">
    <name type="scientific">Aureibaculum algae</name>
    <dbReference type="NCBI Taxonomy" id="2584122"/>
    <lineage>
        <taxon>Bacteria</taxon>
        <taxon>Pseudomonadati</taxon>
        <taxon>Bacteroidota</taxon>
        <taxon>Flavobacteriia</taxon>
        <taxon>Flavobacteriales</taxon>
        <taxon>Flavobacteriaceae</taxon>
        <taxon>Aureibaculum</taxon>
    </lineage>
</organism>
<dbReference type="PANTHER" id="PTHR34265">
    <property type="entry name" value="TYPE III PANTOTHENATE KINASE"/>
    <property type="match status" value="1"/>
</dbReference>
<comment type="function">
    <text evidence="16">Catalyzes the phosphorylation of pantothenate (Pan), the first step in CoA biosynthesis.</text>
</comment>
<evidence type="ECO:0000256" key="4">
    <source>
        <dbReference type="ARBA" id="ARBA00005225"/>
    </source>
</evidence>
<dbReference type="RefSeq" id="WP_138951999.1">
    <property type="nucleotide sequence ID" value="NZ_CP040749.1"/>
</dbReference>
<dbReference type="UniPathway" id="UPA00241">
    <property type="reaction ID" value="UER00352"/>
</dbReference>
<dbReference type="HAMAP" id="MF_01274">
    <property type="entry name" value="Pantothen_kinase_3"/>
    <property type="match status" value="1"/>
</dbReference>
<keyword evidence="11 16" id="KW-0067">ATP-binding</keyword>
<proteinExistence type="inferred from homology"/>
<comment type="catalytic activity">
    <reaction evidence="1 16">
        <text>(R)-pantothenate + ATP = (R)-4'-phosphopantothenate + ADP + H(+)</text>
        <dbReference type="Rhea" id="RHEA:16373"/>
        <dbReference type="ChEBI" id="CHEBI:10986"/>
        <dbReference type="ChEBI" id="CHEBI:15378"/>
        <dbReference type="ChEBI" id="CHEBI:29032"/>
        <dbReference type="ChEBI" id="CHEBI:30616"/>
        <dbReference type="ChEBI" id="CHEBI:456216"/>
        <dbReference type="EC" id="2.7.1.33"/>
    </reaction>
</comment>
<feature type="binding site" evidence="16">
    <location>
        <position position="114"/>
    </location>
    <ligand>
        <name>K(+)</name>
        <dbReference type="ChEBI" id="CHEBI:29103"/>
    </ligand>
</feature>
<feature type="binding site" evidence="16">
    <location>
        <begin position="6"/>
        <end position="13"/>
    </location>
    <ligand>
        <name>ATP</name>
        <dbReference type="ChEBI" id="CHEBI:30616"/>
    </ligand>
</feature>
<dbReference type="OrthoDB" id="9804707at2"/>
<keyword evidence="18" id="KW-1185">Reference proteome</keyword>
<dbReference type="Pfam" id="PF03309">
    <property type="entry name" value="Pan_kinase"/>
    <property type="match status" value="1"/>
</dbReference>
<dbReference type="EC" id="2.7.1.33" evidence="6 16"/>
<evidence type="ECO:0000256" key="8">
    <source>
        <dbReference type="ARBA" id="ARBA00022679"/>
    </source>
</evidence>
<keyword evidence="7 16" id="KW-0963">Cytoplasm</keyword>
<dbReference type="GO" id="GO:0005737">
    <property type="term" value="C:cytoplasm"/>
    <property type="evidence" value="ECO:0007669"/>
    <property type="project" value="UniProtKB-SubCell"/>
</dbReference>
<evidence type="ECO:0000313" key="17">
    <source>
        <dbReference type="EMBL" id="QCX40756.1"/>
    </source>
</evidence>
<dbReference type="PANTHER" id="PTHR34265:SF1">
    <property type="entry name" value="TYPE III PANTOTHENATE KINASE"/>
    <property type="match status" value="1"/>
</dbReference>
<evidence type="ECO:0000256" key="14">
    <source>
        <dbReference type="ARBA" id="ARBA00038036"/>
    </source>
</evidence>
<evidence type="ECO:0000256" key="10">
    <source>
        <dbReference type="ARBA" id="ARBA00022777"/>
    </source>
</evidence>
<comment type="similarity">
    <text evidence="14 16">Belongs to the type III pantothenate kinase family.</text>
</comment>
<dbReference type="GO" id="GO:0046872">
    <property type="term" value="F:metal ion binding"/>
    <property type="evidence" value="ECO:0007669"/>
    <property type="project" value="UniProtKB-KW"/>
</dbReference>
<protein>
    <recommendedName>
        <fullName evidence="15 16">Type III pantothenate kinase</fullName>
        <ecNumber evidence="6 16">2.7.1.33</ecNumber>
    </recommendedName>
    <alternativeName>
        <fullName evidence="16">PanK-III</fullName>
    </alternativeName>
    <alternativeName>
        <fullName evidence="16">Pantothenic acid kinase</fullName>
    </alternativeName>
</protein>
<feature type="binding site" evidence="16">
    <location>
        <position position="84"/>
    </location>
    <ligand>
        <name>substrate</name>
    </ligand>
</feature>
<evidence type="ECO:0000256" key="3">
    <source>
        <dbReference type="ARBA" id="ARBA00004496"/>
    </source>
</evidence>
<reference evidence="17 18" key="1">
    <citation type="submission" date="2019-05" db="EMBL/GenBank/DDBJ databases">
        <title>Algicella ahnfeltiae gen. nov., sp. nov., a novel marine bacterium of the family Flavobacteriaceae isolated from a red alga.</title>
        <authorList>
            <person name="Nedashkovskaya O.I."/>
            <person name="Kukhlevskiy A.D."/>
            <person name="Kim S.-G."/>
            <person name="Zhukova N.V."/>
            <person name="Mikhailov V.V."/>
        </authorList>
    </citation>
    <scope>NUCLEOTIDE SEQUENCE [LARGE SCALE GENOMIC DNA]</scope>
    <source>
        <strain evidence="17 18">10Alg115</strain>
    </source>
</reference>
<evidence type="ECO:0000256" key="11">
    <source>
        <dbReference type="ARBA" id="ARBA00022840"/>
    </source>
</evidence>
<comment type="cofactor">
    <cofactor evidence="2">
        <name>K(+)</name>
        <dbReference type="ChEBI" id="CHEBI:29103"/>
    </cofactor>
</comment>
<comment type="subcellular location">
    <subcellularLocation>
        <location evidence="3 16">Cytoplasm</location>
    </subcellularLocation>
</comment>
<evidence type="ECO:0000256" key="5">
    <source>
        <dbReference type="ARBA" id="ARBA00011738"/>
    </source>
</evidence>
<evidence type="ECO:0000256" key="7">
    <source>
        <dbReference type="ARBA" id="ARBA00022490"/>
    </source>
</evidence>
<feature type="binding site" evidence="16">
    <location>
        <begin position="91"/>
        <end position="94"/>
    </location>
    <ligand>
        <name>substrate</name>
    </ligand>
</feature>
<keyword evidence="9 16" id="KW-0547">Nucleotide-binding</keyword>
<evidence type="ECO:0000256" key="2">
    <source>
        <dbReference type="ARBA" id="ARBA00001958"/>
    </source>
</evidence>
<dbReference type="KEGG" id="fbe:FF125_20775"/>
<dbReference type="InterPro" id="IPR043129">
    <property type="entry name" value="ATPase_NBD"/>
</dbReference>
<dbReference type="NCBIfam" id="NF009853">
    <property type="entry name" value="PRK13320.1-5"/>
    <property type="match status" value="1"/>
</dbReference>
<dbReference type="GO" id="GO:0005524">
    <property type="term" value="F:ATP binding"/>
    <property type="evidence" value="ECO:0007669"/>
    <property type="project" value="UniProtKB-UniRule"/>
</dbReference>
<dbReference type="Gene3D" id="3.30.420.40">
    <property type="match status" value="2"/>
</dbReference>
<dbReference type="Proteomes" id="UP000306229">
    <property type="component" value="Chromosome"/>
</dbReference>
<evidence type="ECO:0000256" key="6">
    <source>
        <dbReference type="ARBA" id="ARBA00012102"/>
    </source>
</evidence>
<dbReference type="SUPFAM" id="SSF53067">
    <property type="entry name" value="Actin-like ATPase domain"/>
    <property type="match status" value="2"/>
</dbReference>
<keyword evidence="16" id="KW-0479">Metal-binding</keyword>
<comment type="subunit">
    <text evidence="5 16">Homodimer.</text>
</comment>
<sequence>MNLVIDIGNTRAKLAVFKQDKLVFSLISDHDDINKNIDKLQEEYSLKNCILSSVTNILTDVELKKFDKFVQLDHKTSIPFQNKYDTPMTLGVDRIALASAAARQYPKQNVLVIDSGTCITYDFINSKNEYLGGAISPGINLRYKSLHQFTANLPLLEQASYKMIGTNTKSSIHSGVLNGFIQEINGIIKQYNSEFSNLTVVLTGGDTNFLAKKLKSSIFANPNFLLEGLNSILIYNLNE</sequence>
<dbReference type="CDD" id="cd24015">
    <property type="entry name" value="ASKHA_NBD_PanK-III"/>
    <property type="match status" value="1"/>
</dbReference>
<feature type="binding site" evidence="16">
    <location>
        <position position="168"/>
    </location>
    <ligand>
        <name>substrate</name>
    </ligand>
</feature>
<evidence type="ECO:0000256" key="13">
    <source>
        <dbReference type="ARBA" id="ARBA00022993"/>
    </source>
</evidence>
<evidence type="ECO:0000256" key="9">
    <source>
        <dbReference type="ARBA" id="ARBA00022741"/>
    </source>
</evidence>
<evidence type="ECO:0000313" key="18">
    <source>
        <dbReference type="Proteomes" id="UP000306229"/>
    </source>
</evidence>
<accession>A0A5B7TZY9</accession>
<evidence type="ECO:0000256" key="15">
    <source>
        <dbReference type="ARBA" id="ARBA00040883"/>
    </source>
</evidence>
<gene>
    <name evidence="16" type="primary">coaX</name>
    <name evidence="17" type="ORF">FF125_20775</name>
</gene>
<evidence type="ECO:0000256" key="16">
    <source>
        <dbReference type="HAMAP-Rule" id="MF_01274"/>
    </source>
</evidence>
<name>A0A5B7TZY9_9FLAO</name>
<dbReference type="NCBIfam" id="TIGR00671">
    <property type="entry name" value="baf"/>
    <property type="match status" value="1"/>
</dbReference>
<comment type="cofactor">
    <cofactor evidence="16">
        <name>NH4(+)</name>
        <dbReference type="ChEBI" id="CHEBI:28938"/>
    </cofactor>
    <cofactor evidence="16">
        <name>K(+)</name>
        <dbReference type="ChEBI" id="CHEBI:29103"/>
    </cofactor>
    <text evidence="16">A monovalent cation. Ammonium or potassium.</text>
</comment>
<keyword evidence="12 16" id="KW-0630">Potassium</keyword>
<dbReference type="AlphaFoldDB" id="A0A5B7TZY9"/>
<dbReference type="GO" id="GO:0004594">
    <property type="term" value="F:pantothenate kinase activity"/>
    <property type="evidence" value="ECO:0007669"/>
    <property type="project" value="UniProtKB-UniRule"/>
</dbReference>
<dbReference type="EMBL" id="CP040749">
    <property type="protein sequence ID" value="QCX40756.1"/>
    <property type="molecule type" value="Genomic_DNA"/>
</dbReference>
<evidence type="ECO:0000256" key="1">
    <source>
        <dbReference type="ARBA" id="ARBA00001206"/>
    </source>
</evidence>
<keyword evidence="8 16" id="KW-0808">Transferase</keyword>
<dbReference type="GO" id="GO:0015937">
    <property type="term" value="P:coenzyme A biosynthetic process"/>
    <property type="evidence" value="ECO:0007669"/>
    <property type="project" value="UniProtKB-UniRule"/>
</dbReference>
<dbReference type="InterPro" id="IPR004619">
    <property type="entry name" value="Type_III_PanK"/>
</dbReference>
<feature type="binding site" evidence="16">
    <location>
        <position position="117"/>
    </location>
    <ligand>
        <name>ATP</name>
        <dbReference type="ChEBI" id="CHEBI:30616"/>
    </ligand>
</feature>
<feature type="active site" description="Proton acceptor" evidence="16">
    <location>
        <position position="93"/>
    </location>
</feature>
<keyword evidence="10 16" id="KW-0418">Kinase</keyword>
<keyword evidence="13 16" id="KW-0173">Coenzyme A biosynthesis</keyword>
<evidence type="ECO:0000256" key="12">
    <source>
        <dbReference type="ARBA" id="ARBA00022958"/>
    </source>
</evidence>